<protein>
    <submittedName>
        <fullName evidence="1">Uncharacterized protein</fullName>
    </submittedName>
</protein>
<reference evidence="1 2" key="1">
    <citation type="journal article" date="2020" name="Cell">
        <title>Large-Scale Comparative Analyses of Tick Genomes Elucidate Their Genetic Diversity and Vector Capacities.</title>
        <authorList>
            <consortium name="Tick Genome and Microbiome Consortium (TIGMIC)"/>
            <person name="Jia N."/>
            <person name="Wang J."/>
            <person name="Shi W."/>
            <person name="Du L."/>
            <person name="Sun Y."/>
            <person name="Zhan W."/>
            <person name="Jiang J.F."/>
            <person name="Wang Q."/>
            <person name="Zhang B."/>
            <person name="Ji P."/>
            <person name="Bell-Sakyi L."/>
            <person name="Cui X.M."/>
            <person name="Yuan T.T."/>
            <person name="Jiang B.G."/>
            <person name="Yang W.F."/>
            <person name="Lam T.T."/>
            <person name="Chang Q.C."/>
            <person name="Ding S.J."/>
            <person name="Wang X.J."/>
            <person name="Zhu J.G."/>
            <person name="Ruan X.D."/>
            <person name="Zhao L."/>
            <person name="Wei J.T."/>
            <person name="Ye R.Z."/>
            <person name="Que T.C."/>
            <person name="Du C.H."/>
            <person name="Zhou Y.H."/>
            <person name="Cheng J.X."/>
            <person name="Dai P.F."/>
            <person name="Guo W.B."/>
            <person name="Han X.H."/>
            <person name="Huang E.J."/>
            <person name="Li L.F."/>
            <person name="Wei W."/>
            <person name="Gao Y.C."/>
            <person name="Liu J.Z."/>
            <person name="Shao H.Z."/>
            <person name="Wang X."/>
            <person name="Wang C.C."/>
            <person name="Yang T.C."/>
            <person name="Huo Q.B."/>
            <person name="Li W."/>
            <person name="Chen H.Y."/>
            <person name="Chen S.E."/>
            <person name="Zhou L.G."/>
            <person name="Ni X.B."/>
            <person name="Tian J.H."/>
            <person name="Sheng Y."/>
            <person name="Liu T."/>
            <person name="Pan Y.S."/>
            <person name="Xia L.Y."/>
            <person name="Li J."/>
            <person name="Zhao F."/>
            <person name="Cao W.C."/>
        </authorList>
    </citation>
    <scope>NUCLEOTIDE SEQUENCE [LARGE SCALE GENOMIC DNA]</scope>
    <source>
        <strain evidence="1">HaeL-2018</strain>
    </source>
</reference>
<dbReference type="VEuPathDB" id="VectorBase:HLOH_059938"/>
<dbReference type="EMBL" id="JABSTR010000010">
    <property type="protein sequence ID" value="KAH9379954.1"/>
    <property type="molecule type" value="Genomic_DNA"/>
</dbReference>
<name>A0A9J6GWQ2_HAELO</name>
<keyword evidence="2" id="KW-1185">Reference proteome</keyword>
<dbReference type="AlphaFoldDB" id="A0A9J6GWQ2"/>
<evidence type="ECO:0000313" key="2">
    <source>
        <dbReference type="Proteomes" id="UP000821853"/>
    </source>
</evidence>
<proteinExistence type="predicted"/>
<sequence length="116" mass="13112">MVPSRRDDPSPPPAQAFEREAARTFFPQPSSTPRQNIYFSEPVDENDPLEAPFTITELITALEQVNLYPKVKYFPLFNSIYNSLISSKGYIPYLASGTVCMQTALRNGHLEVAMLR</sequence>
<comment type="caution">
    <text evidence="1">The sequence shown here is derived from an EMBL/GenBank/DDBJ whole genome shotgun (WGS) entry which is preliminary data.</text>
</comment>
<dbReference type="Proteomes" id="UP000821853">
    <property type="component" value="Chromosome 8"/>
</dbReference>
<accession>A0A9J6GWQ2</accession>
<evidence type="ECO:0000313" key="1">
    <source>
        <dbReference type="EMBL" id="KAH9379954.1"/>
    </source>
</evidence>
<organism evidence="1 2">
    <name type="scientific">Haemaphysalis longicornis</name>
    <name type="common">Bush tick</name>
    <dbReference type="NCBI Taxonomy" id="44386"/>
    <lineage>
        <taxon>Eukaryota</taxon>
        <taxon>Metazoa</taxon>
        <taxon>Ecdysozoa</taxon>
        <taxon>Arthropoda</taxon>
        <taxon>Chelicerata</taxon>
        <taxon>Arachnida</taxon>
        <taxon>Acari</taxon>
        <taxon>Parasitiformes</taxon>
        <taxon>Ixodida</taxon>
        <taxon>Ixodoidea</taxon>
        <taxon>Ixodidae</taxon>
        <taxon>Haemaphysalinae</taxon>
        <taxon>Haemaphysalis</taxon>
    </lineage>
</organism>
<gene>
    <name evidence="1" type="ORF">HPB48_001419</name>
</gene>